<sequence>MMRCGLRPARLLPWLLAMLSLVLGSMASSQNLSVQPLKIAGTLSSAEWEAYRSRFIEDSGRVVDTANGHISHSEGQGYGLLLALAASDRRSFEQIWSFTFTELLIRDDGLAVWKWDPGAKPKVTDRNNATDGDLLIAYALAKAGEVWQEPRYTAAAQKLARAVGKNTFGRSGRSLILLPGAEGFGAGDRPDGPVVNLSYWVFETFPVMAALAPEYEWNRVWRDGVLLLQQATSGRVRLPADWLSLQNGLQPKPADGFPPEFGYNSLRIPLYLLRAGMTDLEWLRALKQRWSAENEGVAVVNVVTGQIRERLTDQGYALLAAALACALDGTSVPAALRTFEPSLYYPSTLYLLAKSLLGEKYPQCVSSAAP</sequence>
<evidence type="ECO:0000256" key="7">
    <source>
        <dbReference type="ARBA" id="ARBA00023326"/>
    </source>
</evidence>
<dbReference type="AlphaFoldDB" id="A0A7W4VP60"/>
<feature type="chain" id="PRO_5030568080" description="cellulase" evidence="8">
    <location>
        <begin position="28"/>
        <end position="370"/>
    </location>
</feature>
<name>A0A7W4VP60_9HYPH</name>
<comment type="similarity">
    <text evidence="2">Belongs to the glycosyl hydrolase 8 (cellulase D) family.</text>
</comment>
<evidence type="ECO:0000313" key="10">
    <source>
        <dbReference type="Proteomes" id="UP000532010"/>
    </source>
</evidence>
<keyword evidence="10" id="KW-1185">Reference proteome</keyword>
<keyword evidence="7" id="KW-0119">Carbohydrate metabolism</keyword>
<protein>
    <recommendedName>
        <fullName evidence="3">cellulase</fullName>
        <ecNumber evidence="3">3.2.1.4</ecNumber>
    </recommendedName>
</protein>
<dbReference type="EC" id="3.2.1.4" evidence="3"/>
<evidence type="ECO:0000256" key="3">
    <source>
        <dbReference type="ARBA" id="ARBA00012601"/>
    </source>
</evidence>
<gene>
    <name evidence="9" type="ORF">FHR70_003393</name>
</gene>
<dbReference type="InterPro" id="IPR002037">
    <property type="entry name" value="Glyco_hydro_8"/>
</dbReference>
<evidence type="ECO:0000256" key="5">
    <source>
        <dbReference type="ARBA" id="ARBA00023001"/>
    </source>
</evidence>
<comment type="caution">
    <text evidence="9">The sequence shown here is derived from an EMBL/GenBank/DDBJ whole genome shotgun (WGS) entry which is preliminary data.</text>
</comment>
<accession>A0A7W4VP60</accession>
<dbReference type="GO" id="GO:0008810">
    <property type="term" value="F:cellulase activity"/>
    <property type="evidence" value="ECO:0007669"/>
    <property type="project" value="UniProtKB-EC"/>
</dbReference>
<keyword evidence="8" id="KW-0732">Signal</keyword>
<dbReference type="Proteomes" id="UP000532010">
    <property type="component" value="Unassembled WGS sequence"/>
</dbReference>
<dbReference type="Gene3D" id="1.50.10.10">
    <property type="match status" value="1"/>
</dbReference>
<feature type="signal peptide" evidence="8">
    <location>
        <begin position="1"/>
        <end position="27"/>
    </location>
</feature>
<keyword evidence="5" id="KW-0136">Cellulose degradation</keyword>
<proteinExistence type="inferred from homology"/>
<dbReference type="EMBL" id="JACHWB010000004">
    <property type="protein sequence ID" value="MBB3020312.1"/>
    <property type="molecule type" value="Genomic_DNA"/>
</dbReference>
<keyword evidence="4 9" id="KW-0378">Hydrolase</keyword>
<evidence type="ECO:0000256" key="6">
    <source>
        <dbReference type="ARBA" id="ARBA00023295"/>
    </source>
</evidence>
<dbReference type="Pfam" id="PF01270">
    <property type="entry name" value="Glyco_hydro_8"/>
    <property type="match status" value="1"/>
</dbReference>
<dbReference type="InterPro" id="IPR012341">
    <property type="entry name" value="6hp_glycosidase-like_sf"/>
</dbReference>
<keyword evidence="6 9" id="KW-0326">Glycosidase</keyword>
<keyword evidence="7" id="KW-0624">Polysaccharide degradation</keyword>
<evidence type="ECO:0000256" key="1">
    <source>
        <dbReference type="ARBA" id="ARBA00000966"/>
    </source>
</evidence>
<evidence type="ECO:0000256" key="2">
    <source>
        <dbReference type="ARBA" id="ARBA00009209"/>
    </source>
</evidence>
<evidence type="ECO:0000256" key="4">
    <source>
        <dbReference type="ARBA" id="ARBA00022801"/>
    </source>
</evidence>
<evidence type="ECO:0000313" key="9">
    <source>
        <dbReference type="EMBL" id="MBB3020312.1"/>
    </source>
</evidence>
<reference evidence="9 10" key="1">
    <citation type="submission" date="2020-08" db="EMBL/GenBank/DDBJ databases">
        <title>The Agave Microbiome: Exploring the role of microbial communities in plant adaptations to desert environments.</title>
        <authorList>
            <person name="Partida-Martinez L.P."/>
        </authorList>
    </citation>
    <scope>NUCLEOTIDE SEQUENCE [LARGE SCALE GENOMIC DNA]</scope>
    <source>
        <strain evidence="9 10">AT3.9</strain>
    </source>
</reference>
<dbReference type="InterPro" id="IPR008928">
    <property type="entry name" value="6-hairpin_glycosidase_sf"/>
</dbReference>
<dbReference type="GO" id="GO:0030245">
    <property type="term" value="P:cellulose catabolic process"/>
    <property type="evidence" value="ECO:0007669"/>
    <property type="project" value="UniProtKB-KW"/>
</dbReference>
<organism evidence="9 10">
    <name type="scientific">Microvirga lupini</name>
    <dbReference type="NCBI Taxonomy" id="420324"/>
    <lineage>
        <taxon>Bacteria</taxon>
        <taxon>Pseudomonadati</taxon>
        <taxon>Pseudomonadota</taxon>
        <taxon>Alphaproteobacteria</taxon>
        <taxon>Hyphomicrobiales</taxon>
        <taxon>Methylobacteriaceae</taxon>
        <taxon>Microvirga</taxon>
    </lineage>
</organism>
<evidence type="ECO:0000256" key="8">
    <source>
        <dbReference type="SAM" id="SignalP"/>
    </source>
</evidence>
<dbReference type="SUPFAM" id="SSF48208">
    <property type="entry name" value="Six-hairpin glycosidases"/>
    <property type="match status" value="1"/>
</dbReference>
<dbReference type="PRINTS" id="PR00735">
    <property type="entry name" value="GLHYDRLASE8"/>
</dbReference>
<comment type="catalytic activity">
    <reaction evidence="1">
        <text>Endohydrolysis of (1-&gt;4)-beta-D-glucosidic linkages in cellulose, lichenin and cereal beta-D-glucans.</text>
        <dbReference type="EC" id="3.2.1.4"/>
    </reaction>
</comment>